<evidence type="ECO:0000256" key="1">
    <source>
        <dbReference type="SAM" id="Phobius"/>
    </source>
</evidence>
<evidence type="ECO:0000259" key="4">
    <source>
        <dbReference type="PROSITE" id="PS50887"/>
    </source>
</evidence>
<dbReference type="InterPro" id="IPR033417">
    <property type="entry name" value="CHASE8"/>
</dbReference>
<evidence type="ECO:0000259" key="3">
    <source>
        <dbReference type="PROSITE" id="PS50885"/>
    </source>
</evidence>
<dbReference type="InterPro" id="IPR029787">
    <property type="entry name" value="Nucleotide_cyclase"/>
</dbReference>
<evidence type="ECO:0000313" key="5">
    <source>
        <dbReference type="EMBL" id="PPC77002.1"/>
    </source>
</evidence>
<dbReference type="PROSITE" id="PS50885">
    <property type="entry name" value="HAMP"/>
    <property type="match status" value="1"/>
</dbReference>
<feature type="domain" description="GGDEF" evidence="4">
    <location>
        <begin position="299"/>
        <end position="432"/>
    </location>
</feature>
<dbReference type="SUPFAM" id="SSF158472">
    <property type="entry name" value="HAMP domain-like"/>
    <property type="match status" value="1"/>
</dbReference>
<dbReference type="Gene3D" id="3.20.20.450">
    <property type="entry name" value="EAL domain"/>
    <property type="match status" value="1"/>
</dbReference>
<dbReference type="CDD" id="cd06225">
    <property type="entry name" value="HAMP"/>
    <property type="match status" value="1"/>
</dbReference>
<dbReference type="CDD" id="cd01948">
    <property type="entry name" value="EAL"/>
    <property type="match status" value="1"/>
</dbReference>
<dbReference type="EMBL" id="PRLP01000035">
    <property type="protein sequence ID" value="PPC77002.1"/>
    <property type="molecule type" value="Genomic_DNA"/>
</dbReference>
<sequence>MMWLRASAREGDEMATTETKYRTIRWQLVMLGVRLTALALAILLICTLSYEVLGKRQALLADMQVNASITGRNIAAAIVFGDKGDAQEVLSALEVVPAIRQASVFLPDGQVLGHFARAGDTTCQPLQASGQGWHLSWCSLTLYHPVTLHEQVIGTLAIENSLAALYRSLGFDLLFGLLAVIIALAVSHQLWWRFATRLTKPLYQLFQLTQKVEKYQDFSLRADVLPDNEVGQLAHSFNRMMGQLQRHHSRLSEELEQRKLAEFRLNQLAYYDNVTSLHNRHYFKEKLEEVVLQAEHQSGSCAVLFIDLDGFKKINDTLGHEAGDDLLRLVAERLQSSVRGNDMVCRLGGDEFAIIIQHQASSSQLEYLGNRLLEVMSPSFNVANTKVFVTASIGACLYPEQARDKHSLVRYADMAMYQAKEQGKNAYCLYLPGSVDDMDIKFRLEHDLHDAIQQRQLVLEYQPLYGSQNHELFGFEALLRWHHPELGAIAPSEFIGIAEDCGLIIPIGEWVLTEVCTQLTEWQKIKPDLRVSINLSGYQLRNEPAMASLCAILERFALPEGSIELELTEGSLLETTEVMRTRLQQLLRVGFLLAIDDFGTGYSSLSYLHCFPFNRIKVDRSFVSRLNNGRESLALIKAVVAIGEALNMEVIAEGVEDEMQAKLLRDIGCDQMQGYFFSRPVPAMQATQILVARNRSADRERVRSGVGT</sequence>
<keyword evidence="1" id="KW-1133">Transmembrane helix</keyword>
<dbReference type="Proteomes" id="UP000238196">
    <property type="component" value="Unassembled WGS sequence"/>
</dbReference>
<dbReference type="AlphaFoldDB" id="A0A2S5KQN8"/>
<dbReference type="PROSITE" id="PS50883">
    <property type="entry name" value="EAL"/>
    <property type="match status" value="1"/>
</dbReference>
<dbReference type="NCBIfam" id="TIGR00254">
    <property type="entry name" value="GGDEF"/>
    <property type="match status" value="1"/>
</dbReference>
<dbReference type="InterPro" id="IPR043128">
    <property type="entry name" value="Rev_trsase/Diguanyl_cyclase"/>
</dbReference>
<proteinExistence type="predicted"/>
<dbReference type="OrthoDB" id="5291908at2"/>
<dbReference type="GO" id="GO:0007165">
    <property type="term" value="P:signal transduction"/>
    <property type="evidence" value="ECO:0007669"/>
    <property type="project" value="InterPro"/>
</dbReference>
<reference evidence="5 6" key="1">
    <citation type="submission" date="2018-02" db="EMBL/GenBank/DDBJ databases">
        <title>novel marine gammaproteobacteria from coastal saline agro ecosystem.</title>
        <authorList>
            <person name="Krishnan R."/>
            <person name="Ramesh Kumar N."/>
        </authorList>
    </citation>
    <scope>NUCLEOTIDE SEQUENCE [LARGE SCALE GENOMIC DNA]</scope>
    <source>
        <strain evidence="5 6">228</strain>
    </source>
</reference>
<gene>
    <name evidence="5" type="ORF">C4K68_11265</name>
</gene>
<dbReference type="PANTHER" id="PTHR44757:SF2">
    <property type="entry name" value="BIOFILM ARCHITECTURE MAINTENANCE PROTEIN MBAA"/>
    <property type="match status" value="1"/>
</dbReference>
<dbReference type="PROSITE" id="PS50887">
    <property type="entry name" value="GGDEF"/>
    <property type="match status" value="1"/>
</dbReference>
<name>A0A2S5KQN8_9PROT</name>
<organism evidence="5 6">
    <name type="scientific">Proteobacteria bacterium 228</name>
    <dbReference type="NCBI Taxonomy" id="2083153"/>
    <lineage>
        <taxon>Bacteria</taxon>
        <taxon>Pseudomonadati</taxon>
        <taxon>Pseudomonadota</taxon>
    </lineage>
</organism>
<dbReference type="InterPro" id="IPR035919">
    <property type="entry name" value="EAL_sf"/>
</dbReference>
<dbReference type="Gene3D" id="6.10.340.10">
    <property type="match status" value="1"/>
</dbReference>
<dbReference type="SUPFAM" id="SSF141868">
    <property type="entry name" value="EAL domain-like"/>
    <property type="match status" value="1"/>
</dbReference>
<accession>A0A2S5KQN8</accession>
<evidence type="ECO:0000313" key="6">
    <source>
        <dbReference type="Proteomes" id="UP000238196"/>
    </source>
</evidence>
<dbReference type="InterPro" id="IPR003660">
    <property type="entry name" value="HAMP_dom"/>
</dbReference>
<dbReference type="Pfam" id="PF17152">
    <property type="entry name" value="CHASE8"/>
    <property type="match status" value="1"/>
</dbReference>
<keyword evidence="1" id="KW-0472">Membrane</keyword>
<dbReference type="SMART" id="SM00304">
    <property type="entry name" value="HAMP"/>
    <property type="match status" value="1"/>
</dbReference>
<feature type="domain" description="EAL" evidence="2">
    <location>
        <begin position="441"/>
        <end position="694"/>
    </location>
</feature>
<dbReference type="SMART" id="SM00052">
    <property type="entry name" value="EAL"/>
    <property type="match status" value="1"/>
</dbReference>
<dbReference type="InterPro" id="IPR000160">
    <property type="entry name" value="GGDEF_dom"/>
</dbReference>
<comment type="caution">
    <text evidence="5">The sequence shown here is derived from an EMBL/GenBank/DDBJ whole genome shotgun (WGS) entry which is preliminary data.</text>
</comment>
<dbReference type="Pfam" id="PF00672">
    <property type="entry name" value="HAMP"/>
    <property type="match status" value="1"/>
</dbReference>
<dbReference type="Gene3D" id="3.30.70.270">
    <property type="match status" value="1"/>
</dbReference>
<dbReference type="CDD" id="cd01949">
    <property type="entry name" value="GGDEF"/>
    <property type="match status" value="1"/>
</dbReference>
<dbReference type="FunFam" id="3.30.70.270:FF:000001">
    <property type="entry name" value="Diguanylate cyclase domain protein"/>
    <property type="match status" value="1"/>
</dbReference>
<feature type="transmembrane region" description="Helical" evidence="1">
    <location>
        <begin position="173"/>
        <end position="192"/>
    </location>
</feature>
<dbReference type="GO" id="GO:0016020">
    <property type="term" value="C:membrane"/>
    <property type="evidence" value="ECO:0007669"/>
    <property type="project" value="InterPro"/>
</dbReference>
<evidence type="ECO:0008006" key="7">
    <source>
        <dbReference type="Google" id="ProtNLM"/>
    </source>
</evidence>
<dbReference type="GO" id="GO:0003824">
    <property type="term" value="F:catalytic activity"/>
    <property type="evidence" value="ECO:0007669"/>
    <property type="project" value="UniProtKB-ARBA"/>
</dbReference>
<evidence type="ECO:0000259" key="2">
    <source>
        <dbReference type="PROSITE" id="PS50883"/>
    </source>
</evidence>
<dbReference type="PANTHER" id="PTHR44757">
    <property type="entry name" value="DIGUANYLATE CYCLASE DGCP"/>
    <property type="match status" value="1"/>
</dbReference>
<dbReference type="InterPro" id="IPR052155">
    <property type="entry name" value="Biofilm_reg_signaling"/>
</dbReference>
<dbReference type="SMART" id="SM00267">
    <property type="entry name" value="GGDEF"/>
    <property type="match status" value="1"/>
</dbReference>
<dbReference type="SUPFAM" id="SSF55073">
    <property type="entry name" value="Nucleotide cyclase"/>
    <property type="match status" value="1"/>
</dbReference>
<keyword evidence="1" id="KW-0812">Transmembrane</keyword>
<dbReference type="InterPro" id="IPR001633">
    <property type="entry name" value="EAL_dom"/>
</dbReference>
<dbReference type="Pfam" id="PF00563">
    <property type="entry name" value="EAL"/>
    <property type="match status" value="1"/>
</dbReference>
<feature type="domain" description="HAMP" evidence="3">
    <location>
        <begin position="196"/>
        <end position="249"/>
    </location>
</feature>
<dbReference type="Pfam" id="PF00990">
    <property type="entry name" value="GGDEF"/>
    <property type="match status" value="1"/>
</dbReference>
<protein>
    <recommendedName>
        <fullName evidence="7">GGDEF domain-containing protein</fullName>
    </recommendedName>
</protein>
<feature type="transmembrane region" description="Helical" evidence="1">
    <location>
        <begin position="28"/>
        <end position="50"/>
    </location>
</feature>